<dbReference type="EMBL" id="OZ075116">
    <property type="protein sequence ID" value="CAL5076021.1"/>
    <property type="molecule type" value="Genomic_DNA"/>
</dbReference>
<dbReference type="Gene3D" id="1.10.8.430">
    <property type="entry name" value="Helical domain of apoptotic protease-activating factors"/>
    <property type="match status" value="1"/>
</dbReference>
<dbReference type="InterPro" id="IPR027417">
    <property type="entry name" value="P-loop_NTPase"/>
</dbReference>
<keyword evidence="5" id="KW-1133">Transmembrane helix</keyword>
<dbReference type="Gene3D" id="1.10.10.10">
    <property type="entry name" value="Winged helix-like DNA-binding domain superfamily/Winged helix DNA-binding domain"/>
    <property type="match status" value="1"/>
</dbReference>
<dbReference type="PANTHER" id="PTHR36766">
    <property type="entry name" value="PLANT BROAD-SPECTRUM MILDEW RESISTANCE PROTEIN RPW8"/>
    <property type="match status" value="1"/>
</dbReference>
<dbReference type="InterPro" id="IPR042197">
    <property type="entry name" value="Apaf_helical"/>
</dbReference>
<dbReference type="InterPro" id="IPR002182">
    <property type="entry name" value="NB-ARC"/>
</dbReference>
<feature type="compositionally biased region" description="Basic and acidic residues" evidence="4">
    <location>
        <begin position="524"/>
        <end position="551"/>
    </location>
</feature>
<dbReference type="AlphaFoldDB" id="A0ABC9FIJ3"/>
<feature type="compositionally biased region" description="Basic and acidic residues" evidence="4">
    <location>
        <begin position="484"/>
        <end position="494"/>
    </location>
</feature>
<feature type="transmembrane region" description="Helical" evidence="5">
    <location>
        <begin position="1192"/>
        <end position="1210"/>
    </location>
</feature>
<feature type="region of interest" description="Disordered" evidence="4">
    <location>
        <begin position="469"/>
        <end position="562"/>
    </location>
</feature>
<keyword evidence="1" id="KW-0433">Leucine-rich repeat</keyword>
<dbReference type="SUPFAM" id="SSF52540">
    <property type="entry name" value="P-loop containing nucleoside triphosphate hydrolases"/>
    <property type="match status" value="1"/>
</dbReference>
<evidence type="ECO:0000256" key="2">
    <source>
        <dbReference type="ARBA" id="ARBA00022737"/>
    </source>
</evidence>
<sequence>MAVTASALGAHVIRSLDDLLRGPLSNAGAALRVDAEKLRQKLKQELLYSEDAENLVLEEDGARQWLAELLQVLYKVDHQLLEAYGADAQTERPSLFVPIMRHFSTDRYIKKYIRSLLQNIGSVSENRPSILRRKNKENYRHDRSCNGQELMCPDSLVGTEIELKMLSLVDKLTEHHEPSQHFLIFAIYGLGGVGKTTFARKIFDDQRTKSAFSTRVWVYISKGSSLSQILLTTCAAIEGLKGPKTSNKVQKKLADIIGGRKIFLVFDIYNGFPSKKGVGNSEIYRNLIEVIMSFHAAAEGSRVLIITTDENVGSELKSAQIQKGAEGYGLQTHRLSQLTVEDSWMLLVRVACLEEAKVTPELKKIGIGILQKCNGLPLAIRAVGGILRQKGYRPKQWQCIHNSRAFSLKDPTTGTEGGVRSSVYLSYQHALPHLKPCFLYLSLFPVDFEIEQQLITQLWISEGLIDTRHGHSSEETSDGGRQVESSRHDNREEITQEQGRQNTLSRDTHTPDASSASSDNIVDEGIKSSEQANREHSSFPSHEIVEDDQHPPEVTSGHSSNERLCKQNHCSVQEVSTREQVHEIADRYFEELVDRGLLQQENKTKGYKMHEQVRKIAEFLTENEACAGDDPCMDVARLSTSLHRLSFLNKGLNTIPEDVGRFKSLRTLLLSGNSLGEKDLDVICKNLVFLRVLDLSNTEINSIPKTLRNLERLRHLNLSRTRIRTLPESIDRLRRLRFLGLERCEYLTSLPKSIQKLSKLEYLNLRDSEIKGPPRLHNLRHLTFLQGFVVDSISSNGWPLQELQNMINLTRLQIKIIRTQDRTTANDEVLKKKDNLRNLELSYCTVNSETLSDEEAARVQKMFAQLHPHQCLESLEIDGYYGNPYPGWLSFSELPNLQQLNLVNCRFCEKLPPVWQLQKLKFLRIANLAKLEKIDMEPRTEMTSFPNLEELQVEDMKDLDYWSGFQAGDLPNLRKFSLRRCPKLKHLPAGLEHCKVIPMMELRDAGLVDVLENIPVQELLVEAMPSLTTVSNLPLMKVFTVVNCPMLGIVSGVNSVQHIHMEDEKLDQLPKWLEQHVSRIETLDIVGEPQLIRRCERNNEDWYIIREIARVYAYLSGRRAFFSYTRSNDFFCRYNQTRQEKSHEDPNPAAPAGVHGRGASVPSGSGNSTVGTKSAPGPARARHTLRRSTSRWLPVAFFGCTLFTMTMLINHTMLTHHMGTSLSVWWLAISFFLHMVALLGSLWLMLDHSNDLN</sequence>
<dbReference type="Proteomes" id="UP001497457">
    <property type="component" value="Chromosome 6rd"/>
</dbReference>
<dbReference type="PANTHER" id="PTHR36766:SF70">
    <property type="entry name" value="DISEASE RESISTANCE PROTEIN RGA4"/>
    <property type="match status" value="1"/>
</dbReference>
<proteinExistence type="predicted"/>
<reference evidence="9" key="1">
    <citation type="submission" date="2024-06" db="EMBL/GenBank/DDBJ databases">
        <authorList>
            <person name="Ryan C."/>
        </authorList>
    </citation>
    <scope>NUCLEOTIDE SEQUENCE [LARGE SCALE GENOMIC DNA]</scope>
</reference>
<dbReference type="Pfam" id="PF23598">
    <property type="entry name" value="LRR_14"/>
    <property type="match status" value="1"/>
</dbReference>
<keyword evidence="3" id="KW-0611">Plant defense</keyword>
<dbReference type="Gene3D" id="3.80.10.10">
    <property type="entry name" value="Ribonuclease Inhibitor"/>
    <property type="match status" value="2"/>
</dbReference>
<reference evidence="8 9" key="2">
    <citation type="submission" date="2024-10" db="EMBL/GenBank/DDBJ databases">
        <authorList>
            <person name="Ryan C."/>
        </authorList>
    </citation>
    <scope>NUCLEOTIDE SEQUENCE [LARGE SCALE GENOMIC DNA]</scope>
</reference>
<dbReference type="SUPFAM" id="SSF52058">
    <property type="entry name" value="L domain-like"/>
    <property type="match status" value="1"/>
</dbReference>
<feature type="domain" description="Disease resistance R13L4/SHOC-2-like LRR" evidence="7">
    <location>
        <begin position="686"/>
        <end position="981"/>
    </location>
</feature>
<evidence type="ECO:0000256" key="4">
    <source>
        <dbReference type="SAM" id="MobiDB-lite"/>
    </source>
</evidence>
<feature type="region of interest" description="Disordered" evidence="4">
    <location>
        <begin position="1137"/>
        <end position="1181"/>
    </location>
</feature>
<dbReference type="InterPro" id="IPR032675">
    <property type="entry name" value="LRR_dom_sf"/>
</dbReference>
<evidence type="ECO:0000256" key="1">
    <source>
        <dbReference type="ARBA" id="ARBA00022614"/>
    </source>
</evidence>
<dbReference type="InterPro" id="IPR055414">
    <property type="entry name" value="LRR_R13L4/SHOC2-like"/>
</dbReference>
<keyword evidence="5" id="KW-0812">Transmembrane</keyword>
<feature type="compositionally biased region" description="Polar residues" evidence="4">
    <location>
        <begin position="496"/>
        <end position="520"/>
    </location>
</feature>
<dbReference type="GO" id="GO:0006952">
    <property type="term" value="P:defense response"/>
    <property type="evidence" value="ECO:0007669"/>
    <property type="project" value="UniProtKB-KW"/>
</dbReference>
<feature type="compositionally biased region" description="Polar residues" evidence="4">
    <location>
        <begin position="1162"/>
        <end position="1172"/>
    </location>
</feature>
<accession>A0ABC9FIJ3</accession>
<dbReference type="InterPro" id="IPR036388">
    <property type="entry name" value="WH-like_DNA-bd_sf"/>
</dbReference>
<keyword evidence="5" id="KW-0472">Membrane</keyword>
<dbReference type="SMART" id="SM00369">
    <property type="entry name" value="LRR_TYP"/>
    <property type="match status" value="4"/>
</dbReference>
<feature type="transmembrane region" description="Helical" evidence="5">
    <location>
        <begin position="1222"/>
        <end position="1246"/>
    </location>
</feature>
<dbReference type="InterPro" id="IPR003591">
    <property type="entry name" value="Leu-rich_rpt_typical-subtyp"/>
</dbReference>
<evidence type="ECO:0000313" key="8">
    <source>
        <dbReference type="EMBL" id="CAL5076021.1"/>
    </source>
</evidence>
<keyword evidence="2" id="KW-0677">Repeat</keyword>
<dbReference type="PRINTS" id="PR00364">
    <property type="entry name" value="DISEASERSIST"/>
</dbReference>
<evidence type="ECO:0000256" key="3">
    <source>
        <dbReference type="ARBA" id="ARBA00022821"/>
    </source>
</evidence>
<dbReference type="Gene3D" id="3.40.50.300">
    <property type="entry name" value="P-loop containing nucleotide triphosphate hydrolases"/>
    <property type="match status" value="1"/>
</dbReference>
<evidence type="ECO:0000256" key="5">
    <source>
        <dbReference type="SAM" id="Phobius"/>
    </source>
</evidence>
<gene>
    <name evidence="8" type="ORF">URODEC1_LOCUS105942</name>
</gene>
<evidence type="ECO:0000259" key="7">
    <source>
        <dbReference type="Pfam" id="PF23598"/>
    </source>
</evidence>
<evidence type="ECO:0000313" key="9">
    <source>
        <dbReference type="Proteomes" id="UP001497457"/>
    </source>
</evidence>
<protein>
    <submittedName>
        <fullName evidence="8">Uncharacterized protein</fullName>
    </submittedName>
</protein>
<name>A0ABC9FIJ3_9POAL</name>
<evidence type="ECO:0000259" key="6">
    <source>
        <dbReference type="Pfam" id="PF00931"/>
    </source>
</evidence>
<keyword evidence="9" id="KW-1185">Reference proteome</keyword>
<dbReference type="Pfam" id="PF00931">
    <property type="entry name" value="NB-ARC"/>
    <property type="match status" value="1"/>
</dbReference>
<organism evidence="8 9">
    <name type="scientific">Urochloa decumbens</name>
    <dbReference type="NCBI Taxonomy" id="240449"/>
    <lineage>
        <taxon>Eukaryota</taxon>
        <taxon>Viridiplantae</taxon>
        <taxon>Streptophyta</taxon>
        <taxon>Embryophyta</taxon>
        <taxon>Tracheophyta</taxon>
        <taxon>Spermatophyta</taxon>
        <taxon>Magnoliopsida</taxon>
        <taxon>Liliopsida</taxon>
        <taxon>Poales</taxon>
        <taxon>Poaceae</taxon>
        <taxon>PACMAD clade</taxon>
        <taxon>Panicoideae</taxon>
        <taxon>Panicodae</taxon>
        <taxon>Paniceae</taxon>
        <taxon>Melinidinae</taxon>
        <taxon>Urochloa</taxon>
    </lineage>
</organism>
<feature type="domain" description="NB-ARC" evidence="6">
    <location>
        <begin position="167"/>
        <end position="351"/>
    </location>
</feature>